<protein>
    <submittedName>
        <fullName evidence="1">Uncharacterized protein</fullName>
    </submittedName>
</protein>
<proteinExistence type="predicted"/>
<accession>D1W3Z3</accession>
<sequence>MPPLLRGNDGKAVTSEVVIVPEATGIAHPTTDTSTPKDGVYTLDGVYLGTHVESLPRGVYIVGGKKIVKN</sequence>
<dbReference type="EMBL" id="ADEG01000035">
    <property type="protein sequence ID" value="EFA92732.1"/>
    <property type="molecule type" value="Genomic_DNA"/>
</dbReference>
<gene>
    <name evidence="1" type="ORF">HMPREF0650_0347</name>
</gene>
<comment type="caution">
    <text evidence="1">The sequence shown here is derived from an EMBL/GenBank/DDBJ whole genome shotgun (WGS) entry which is preliminary data.</text>
</comment>
<dbReference type="RefSeq" id="WP_004348242.1">
    <property type="nucleotide sequence ID" value="NZ_ADEG01000035.1"/>
</dbReference>
<reference evidence="1 2" key="1">
    <citation type="submission" date="2009-12" db="EMBL/GenBank/DDBJ databases">
        <title>Genome Sequence of Prevotella buccalis ATCC 35310.</title>
        <authorList>
            <person name="Durkin A.S."/>
            <person name="Madupu R."/>
            <person name="Torralba M."/>
            <person name="Methe B."/>
            <person name="Sutton G."/>
            <person name="Strausberg R.L."/>
            <person name="Nelson K.E."/>
        </authorList>
    </citation>
    <scope>NUCLEOTIDE SEQUENCE [LARGE SCALE GENOMIC DNA]</scope>
    <source>
        <strain evidence="1 2">ATCC 35310</strain>
    </source>
</reference>
<name>D1W3Z3_9BACT</name>
<keyword evidence="2" id="KW-1185">Reference proteome</keyword>
<evidence type="ECO:0000313" key="2">
    <source>
        <dbReference type="Proteomes" id="UP000005283"/>
    </source>
</evidence>
<organism evidence="1 2">
    <name type="scientific">Hoylesella buccalis ATCC 35310</name>
    <dbReference type="NCBI Taxonomy" id="679190"/>
    <lineage>
        <taxon>Bacteria</taxon>
        <taxon>Pseudomonadati</taxon>
        <taxon>Bacteroidota</taxon>
        <taxon>Bacteroidia</taxon>
        <taxon>Bacteroidales</taxon>
        <taxon>Prevotellaceae</taxon>
        <taxon>Hoylesella</taxon>
    </lineage>
</organism>
<dbReference type="Proteomes" id="UP000005283">
    <property type="component" value="Unassembled WGS sequence"/>
</dbReference>
<evidence type="ECO:0000313" key="1">
    <source>
        <dbReference type="EMBL" id="EFA92732.1"/>
    </source>
</evidence>
<dbReference type="AlphaFoldDB" id="D1W3Z3"/>